<evidence type="ECO:0000256" key="1">
    <source>
        <dbReference type="SAM" id="SignalP"/>
    </source>
</evidence>
<evidence type="ECO:0000313" key="2">
    <source>
        <dbReference type="EMBL" id="SHM39968.1"/>
    </source>
</evidence>
<evidence type="ECO:0000313" key="3">
    <source>
        <dbReference type="Proteomes" id="UP000184260"/>
    </source>
</evidence>
<organism evidence="2 3">
    <name type="scientific">Flavobacterium xanthum</name>
    <dbReference type="NCBI Taxonomy" id="69322"/>
    <lineage>
        <taxon>Bacteria</taxon>
        <taxon>Pseudomonadati</taxon>
        <taxon>Bacteroidota</taxon>
        <taxon>Flavobacteriia</taxon>
        <taxon>Flavobacteriales</taxon>
        <taxon>Flavobacteriaceae</taxon>
        <taxon>Flavobacterium</taxon>
    </lineage>
</organism>
<dbReference type="RefSeq" id="WP_073354718.1">
    <property type="nucleotide sequence ID" value="NZ_FRBU01000034.1"/>
</dbReference>
<protein>
    <submittedName>
        <fullName evidence="2">Uncharacterized protein</fullName>
    </submittedName>
</protein>
<dbReference type="AlphaFoldDB" id="A0A1M7IH92"/>
<dbReference type="Proteomes" id="UP000184260">
    <property type="component" value="Unassembled WGS sequence"/>
</dbReference>
<dbReference type="EMBL" id="FRBU01000034">
    <property type="protein sequence ID" value="SHM39968.1"/>
    <property type="molecule type" value="Genomic_DNA"/>
</dbReference>
<reference evidence="3" key="1">
    <citation type="submission" date="2016-11" db="EMBL/GenBank/DDBJ databases">
        <authorList>
            <person name="Varghese N."/>
            <person name="Submissions S."/>
        </authorList>
    </citation>
    <scope>NUCLEOTIDE SEQUENCE [LARGE SCALE GENOMIC DNA]</scope>
    <source>
        <strain evidence="3">DSM 3661</strain>
    </source>
</reference>
<name>A0A1M7IH92_9FLAO</name>
<accession>A0A1M7IH92</accession>
<feature type="signal peptide" evidence="1">
    <location>
        <begin position="1"/>
        <end position="32"/>
    </location>
</feature>
<keyword evidence="3" id="KW-1185">Reference proteome</keyword>
<gene>
    <name evidence="2" type="ORF">SAMN05443669_103433</name>
</gene>
<feature type="chain" id="PRO_5012590688" evidence="1">
    <location>
        <begin position="33"/>
        <end position="119"/>
    </location>
</feature>
<keyword evidence="1" id="KW-0732">Signal</keyword>
<proteinExistence type="predicted"/>
<sequence>MKYFSLKANTKTMVNGLILFVFILISNTSVVAQTANTVADLNTVELTVSTKKESVSAVSSSSSMNFVLWFMGSKQDPNSTISTEGINTKKQVITSGVAPNRLLIKAFLKKAVNLESMVA</sequence>
<dbReference type="OrthoDB" id="1376385at2"/>